<organism evidence="9 10">
    <name type="scientific">Streptomyces pseudovenezuelae</name>
    <dbReference type="NCBI Taxonomy" id="67350"/>
    <lineage>
        <taxon>Bacteria</taxon>
        <taxon>Bacillati</taxon>
        <taxon>Actinomycetota</taxon>
        <taxon>Actinomycetes</taxon>
        <taxon>Kitasatosporales</taxon>
        <taxon>Streptomycetaceae</taxon>
        <taxon>Streptomyces</taxon>
        <taxon>Streptomyces aurantiacus group</taxon>
    </lineage>
</organism>
<evidence type="ECO:0000256" key="7">
    <source>
        <dbReference type="ARBA" id="ARBA00023291"/>
    </source>
</evidence>
<keyword evidence="2 8" id="KW-0813">Transport</keyword>
<evidence type="ECO:0000256" key="6">
    <source>
        <dbReference type="ARBA" id="ARBA00023014"/>
    </source>
</evidence>
<protein>
    <recommendedName>
        <fullName evidence="8">Ferredoxin</fullName>
    </recommendedName>
</protein>
<dbReference type="Pfam" id="PF13370">
    <property type="entry name" value="Fer4_13"/>
    <property type="match status" value="1"/>
</dbReference>
<proteinExistence type="predicted"/>
<dbReference type="InterPro" id="IPR051269">
    <property type="entry name" value="Fe-S_cluster_ET"/>
</dbReference>
<evidence type="ECO:0000256" key="8">
    <source>
        <dbReference type="RuleBase" id="RU368020"/>
    </source>
</evidence>
<evidence type="ECO:0000256" key="4">
    <source>
        <dbReference type="ARBA" id="ARBA00022982"/>
    </source>
</evidence>
<dbReference type="InterPro" id="IPR001080">
    <property type="entry name" value="3Fe4S_ferredoxin"/>
</dbReference>
<evidence type="ECO:0000313" key="9">
    <source>
        <dbReference type="EMBL" id="MDH6217931.1"/>
    </source>
</evidence>
<name>A0ABT6LQJ2_9ACTN</name>
<evidence type="ECO:0000256" key="3">
    <source>
        <dbReference type="ARBA" id="ARBA00022723"/>
    </source>
</evidence>
<evidence type="ECO:0000256" key="5">
    <source>
        <dbReference type="ARBA" id="ARBA00023004"/>
    </source>
</evidence>
<keyword evidence="5 8" id="KW-0408">Iron</keyword>
<keyword evidence="10" id="KW-1185">Reference proteome</keyword>
<dbReference type="RefSeq" id="WP_280878821.1">
    <property type="nucleotide sequence ID" value="NZ_JARXVH010000008.1"/>
</dbReference>
<keyword evidence="4 8" id="KW-0249">Electron transport</keyword>
<dbReference type="EMBL" id="JARXVH010000008">
    <property type="protein sequence ID" value="MDH6217931.1"/>
    <property type="molecule type" value="Genomic_DNA"/>
</dbReference>
<dbReference type="Proteomes" id="UP001160499">
    <property type="component" value="Unassembled WGS sequence"/>
</dbReference>
<accession>A0ABT6LQJ2</accession>
<dbReference type="Gene3D" id="3.30.70.20">
    <property type="match status" value="1"/>
</dbReference>
<keyword evidence="7" id="KW-0003">3Fe-4S</keyword>
<dbReference type="SUPFAM" id="SSF54862">
    <property type="entry name" value="4Fe-4S ferredoxins"/>
    <property type="match status" value="1"/>
</dbReference>
<comment type="function">
    <text evidence="8">Ferredoxins are iron-sulfur proteins that transfer electrons in a wide variety of metabolic reactions.</text>
</comment>
<evidence type="ECO:0000256" key="2">
    <source>
        <dbReference type="ARBA" id="ARBA00022448"/>
    </source>
</evidence>
<reference evidence="9 10" key="1">
    <citation type="submission" date="2023-04" db="EMBL/GenBank/DDBJ databases">
        <title>Forest soil microbial communities from Buena Vista Peninsula, Colon Province, Panama.</title>
        <authorList>
            <person name="Bouskill N."/>
        </authorList>
    </citation>
    <scope>NUCLEOTIDE SEQUENCE [LARGE SCALE GENOMIC DNA]</scope>
    <source>
        <strain evidence="9 10">GGS1</strain>
    </source>
</reference>
<sequence length="64" mass="6876">MKVVVDEEKCVAAGQCVAAAMDVFDQREEDGIVVVLDEHPPPELADEVRNAAAVCPALAIRIEE</sequence>
<gene>
    <name evidence="9" type="ORF">M2283_005263</name>
</gene>
<keyword evidence="6 8" id="KW-0411">Iron-sulfur</keyword>
<keyword evidence="3 8" id="KW-0479">Metal-binding</keyword>
<dbReference type="PANTHER" id="PTHR36923:SF3">
    <property type="entry name" value="FERREDOXIN"/>
    <property type="match status" value="1"/>
</dbReference>
<dbReference type="PANTHER" id="PTHR36923">
    <property type="entry name" value="FERREDOXIN"/>
    <property type="match status" value="1"/>
</dbReference>
<dbReference type="PRINTS" id="PR00352">
    <property type="entry name" value="3FE4SFRDOXIN"/>
</dbReference>
<evidence type="ECO:0000313" key="10">
    <source>
        <dbReference type="Proteomes" id="UP001160499"/>
    </source>
</evidence>
<evidence type="ECO:0000256" key="1">
    <source>
        <dbReference type="ARBA" id="ARBA00001927"/>
    </source>
</evidence>
<comment type="cofactor">
    <cofactor evidence="1">
        <name>[3Fe-4S] cluster</name>
        <dbReference type="ChEBI" id="CHEBI:21137"/>
    </cofactor>
</comment>
<comment type="caution">
    <text evidence="9">The sequence shown here is derived from an EMBL/GenBank/DDBJ whole genome shotgun (WGS) entry which is preliminary data.</text>
</comment>